<keyword evidence="3 7" id="KW-0812">Transmembrane</keyword>
<sequence length="241" mass="25799">MERDSESNEYGRPRRYENEDTTPTSDRELKGWYSYGLAAEIFAVAGVGSFLPVTLEQLAKERGVLRSDHVTPCVKPKSAVAETSHLLLRAVSRATNDKNESQCVVQPFGKDISTASFAMYTFSIAVLVQAIVLISFSSVADHGSYRKKLLLAFGCIGSVSSMLFIVVSPSIYLVGPVLVILGVASLGSSFVLLNSFLPLLASNHPSVVSAEEQAGSLSASVDMVEPDGTYSPAPDGQQSDK</sequence>
<evidence type="ECO:0000313" key="10">
    <source>
        <dbReference type="Proteomes" id="UP000729357"/>
    </source>
</evidence>
<keyword evidence="5 7" id="KW-0472">Membrane</keyword>
<evidence type="ECO:0000256" key="3">
    <source>
        <dbReference type="ARBA" id="ARBA00022692"/>
    </source>
</evidence>
<comment type="caution">
    <text evidence="9">The sequence shown here is derived from an EMBL/GenBank/DDBJ whole genome shotgun (WGS) entry which is preliminary data.</text>
</comment>
<keyword evidence="7" id="KW-0926">Vacuole</keyword>
<feature type="transmembrane region" description="Helical" evidence="7">
    <location>
        <begin position="173"/>
        <end position="193"/>
    </location>
</feature>
<organism evidence="9 10">
    <name type="scientific">Aureobasidium melanogenum</name>
    <name type="common">Aureobasidium pullulans var. melanogenum</name>
    <dbReference type="NCBI Taxonomy" id="46634"/>
    <lineage>
        <taxon>Eukaryota</taxon>
        <taxon>Fungi</taxon>
        <taxon>Dikarya</taxon>
        <taxon>Ascomycota</taxon>
        <taxon>Pezizomycotina</taxon>
        <taxon>Dothideomycetes</taxon>
        <taxon>Dothideomycetidae</taxon>
        <taxon>Dothideales</taxon>
        <taxon>Saccotheciaceae</taxon>
        <taxon>Aureobasidium</taxon>
    </lineage>
</organism>
<accession>A0A9P8EZJ1</accession>
<dbReference type="AlphaFoldDB" id="A0A9P8EZJ1"/>
<feature type="transmembrane region" description="Helical" evidence="7">
    <location>
        <begin position="117"/>
        <end position="137"/>
    </location>
</feature>
<feature type="non-terminal residue" evidence="9">
    <location>
        <position position="1"/>
    </location>
</feature>
<evidence type="ECO:0000256" key="6">
    <source>
        <dbReference type="ARBA" id="ARBA00024801"/>
    </source>
</evidence>
<evidence type="ECO:0000256" key="7">
    <source>
        <dbReference type="RuleBase" id="RU363073"/>
    </source>
</evidence>
<evidence type="ECO:0000256" key="5">
    <source>
        <dbReference type="ARBA" id="ARBA00023136"/>
    </source>
</evidence>
<dbReference type="PANTHER" id="PTHR23519:SF3">
    <property type="entry name" value="AUTOPHAGY-RELATED PROTEIN 22-2"/>
    <property type="match status" value="1"/>
</dbReference>
<gene>
    <name evidence="9" type="ORF">KCU98_g22466</name>
</gene>
<keyword evidence="7" id="KW-0029">Amino-acid transport</keyword>
<comment type="function">
    <text evidence="6 7">Vacuolar effluxer which mediate the efflux of amino acids resulting from autophagic degradation. The release of autophagic amino acids allows the maintenance of protein synthesis and viability during nitrogen starvation.</text>
</comment>
<comment type="similarity">
    <text evidence="7">Belongs to the ATG22 family.</text>
</comment>
<dbReference type="InterPro" id="IPR050495">
    <property type="entry name" value="ATG22/LtaA_families"/>
</dbReference>
<protein>
    <recommendedName>
        <fullName evidence="7">Autophagy-related protein</fullName>
    </recommendedName>
</protein>
<dbReference type="GO" id="GO:0012505">
    <property type="term" value="C:endomembrane system"/>
    <property type="evidence" value="ECO:0007669"/>
    <property type="project" value="UniProtKB-SubCell"/>
</dbReference>
<keyword evidence="4 7" id="KW-1133">Transmembrane helix</keyword>
<evidence type="ECO:0000256" key="2">
    <source>
        <dbReference type="ARBA" id="ARBA00022448"/>
    </source>
</evidence>
<name>A0A9P8EZJ1_AURME</name>
<keyword evidence="2 7" id="KW-0813">Transport</keyword>
<dbReference type="GO" id="GO:0005774">
    <property type="term" value="C:vacuolar membrane"/>
    <property type="evidence" value="ECO:0007669"/>
    <property type="project" value="UniProtKB-SubCell"/>
</dbReference>
<comment type="subcellular location">
    <subcellularLocation>
        <location evidence="1">Endomembrane system</location>
        <topology evidence="1">Multi-pass membrane protein</topology>
    </subcellularLocation>
    <subcellularLocation>
        <location evidence="7">Vacuole membrane</location>
        <topology evidence="7">Multi-pass membrane protein</topology>
    </subcellularLocation>
</comment>
<dbReference type="GO" id="GO:0032974">
    <property type="term" value="P:amino acid transmembrane export from vacuole"/>
    <property type="evidence" value="ECO:0007669"/>
    <property type="project" value="TreeGrafter"/>
</dbReference>
<evidence type="ECO:0000313" key="9">
    <source>
        <dbReference type="EMBL" id="KAG9919576.1"/>
    </source>
</evidence>
<dbReference type="PANTHER" id="PTHR23519">
    <property type="entry name" value="AUTOPHAGY-RELATED PROTEIN 22"/>
    <property type="match status" value="1"/>
</dbReference>
<feature type="compositionally biased region" description="Basic and acidic residues" evidence="8">
    <location>
        <begin position="1"/>
        <end position="18"/>
    </location>
</feature>
<comment type="caution">
    <text evidence="7">Lacks conserved residue(s) required for the propagation of feature annotation.</text>
</comment>
<feature type="region of interest" description="Disordered" evidence="8">
    <location>
        <begin position="1"/>
        <end position="24"/>
    </location>
</feature>
<keyword evidence="7" id="KW-0072">Autophagy</keyword>
<dbReference type="GO" id="GO:0006914">
    <property type="term" value="P:autophagy"/>
    <property type="evidence" value="ECO:0007669"/>
    <property type="project" value="UniProtKB-KW"/>
</dbReference>
<dbReference type="EMBL" id="JAHFXS010008700">
    <property type="protein sequence ID" value="KAG9919576.1"/>
    <property type="molecule type" value="Genomic_DNA"/>
</dbReference>
<feature type="transmembrane region" description="Helical" evidence="7">
    <location>
        <begin position="149"/>
        <end position="167"/>
    </location>
</feature>
<feature type="region of interest" description="Disordered" evidence="8">
    <location>
        <begin position="218"/>
        <end position="241"/>
    </location>
</feature>
<reference evidence="9" key="1">
    <citation type="journal article" date="2021" name="J Fungi (Basel)">
        <title>Virulence traits and population genomics of the black yeast Aureobasidium melanogenum.</title>
        <authorList>
            <person name="Cernosa A."/>
            <person name="Sun X."/>
            <person name="Gostincar C."/>
            <person name="Fang C."/>
            <person name="Gunde-Cimerman N."/>
            <person name="Song Z."/>
        </authorList>
    </citation>
    <scope>NUCLEOTIDE SEQUENCE</scope>
    <source>
        <strain evidence="9">EXF-9298</strain>
    </source>
</reference>
<dbReference type="Proteomes" id="UP000729357">
    <property type="component" value="Unassembled WGS sequence"/>
</dbReference>
<evidence type="ECO:0000256" key="1">
    <source>
        <dbReference type="ARBA" id="ARBA00004127"/>
    </source>
</evidence>
<reference evidence="9" key="2">
    <citation type="submission" date="2021-08" db="EMBL/GenBank/DDBJ databases">
        <authorList>
            <person name="Gostincar C."/>
            <person name="Sun X."/>
            <person name="Song Z."/>
            <person name="Gunde-Cimerman N."/>
        </authorList>
    </citation>
    <scope>NUCLEOTIDE SEQUENCE</scope>
    <source>
        <strain evidence="9">EXF-9298</strain>
    </source>
</reference>
<dbReference type="InterPro" id="IPR024671">
    <property type="entry name" value="Atg22-like"/>
</dbReference>
<evidence type="ECO:0000256" key="4">
    <source>
        <dbReference type="ARBA" id="ARBA00022989"/>
    </source>
</evidence>
<feature type="transmembrane region" description="Helical" evidence="7">
    <location>
        <begin position="32"/>
        <end position="55"/>
    </location>
</feature>
<keyword evidence="10" id="KW-1185">Reference proteome</keyword>
<evidence type="ECO:0000256" key="8">
    <source>
        <dbReference type="SAM" id="MobiDB-lite"/>
    </source>
</evidence>
<dbReference type="Pfam" id="PF11700">
    <property type="entry name" value="ATG22"/>
    <property type="match status" value="1"/>
</dbReference>
<proteinExistence type="inferred from homology"/>